<proteinExistence type="predicted"/>
<evidence type="ECO:0000313" key="2">
    <source>
        <dbReference type="EMBL" id="MBK9298058.1"/>
    </source>
</evidence>
<sequence length="240" mass="25675">MHTAVDEIAPDTFRLSTYIPDVGPTGMTFNQFLIRDEQPMLFHTGHRQLFPLVSEAVGTLVPLEDLRWIAFGHIEADECGSMNQFLAAAPGAQITHGALGCMVSLNDMADRPPVPLEDGQVIELGSHRVRHIDTPHVPHGWEARLIFDETTGTLFCGDLMTQLGEADPLVDNDVLAAAAVAEDMFGATCLTPATAPTIRRLADLGATTLATMHGSAFNGDASAALNALADSYDERLLVAG</sequence>
<dbReference type="PANTHER" id="PTHR43717">
    <property type="entry name" value="ANAEROBIC NITRIC OXIDE REDUCTASE FLAVORUBREDOXIN"/>
    <property type="match status" value="1"/>
</dbReference>
<dbReference type="AlphaFoldDB" id="A0A936NET4"/>
<dbReference type="SUPFAM" id="SSF56281">
    <property type="entry name" value="Metallo-hydrolase/oxidoreductase"/>
    <property type="match status" value="1"/>
</dbReference>
<dbReference type="EMBL" id="JADJZA010000008">
    <property type="protein sequence ID" value="MBK9298058.1"/>
    <property type="molecule type" value="Genomic_DNA"/>
</dbReference>
<name>A0A936NET4_9ACTN</name>
<organism evidence="2 3">
    <name type="scientific">Candidatus Neomicrothrix subdominans</name>
    <dbReference type="NCBI Taxonomy" id="2954438"/>
    <lineage>
        <taxon>Bacteria</taxon>
        <taxon>Bacillati</taxon>
        <taxon>Actinomycetota</taxon>
        <taxon>Acidimicrobiia</taxon>
        <taxon>Acidimicrobiales</taxon>
        <taxon>Microthrixaceae</taxon>
        <taxon>Candidatus Neomicrothrix</taxon>
    </lineage>
</organism>
<evidence type="ECO:0000259" key="1">
    <source>
        <dbReference type="Pfam" id="PF19583"/>
    </source>
</evidence>
<dbReference type="InterPro" id="IPR045761">
    <property type="entry name" value="ODP_dom"/>
</dbReference>
<dbReference type="Gene3D" id="3.60.15.10">
    <property type="entry name" value="Ribonuclease Z/Hydroxyacylglutathione hydrolase-like"/>
    <property type="match status" value="1"/>
</dbReference>
<evidence type="ECO:0000313" key="3">
    <source>
        <dbReference type="Proteomes" id="UP000727993"/>
    </source>
</evidence>
<accession>A0A936NET4</accession>
<dbReference type="PANTHER" id="PTHR43717:SF1">
    <property type="entry name" value="ANAEROBIC NITRIC OXIDE REDUCTASE FLAVORUBREDOXIN"/>
    <property type="match status" value="1"/>
</dbReference>
<comment type="caution">
    <text evidence="2">The sequence shown here is derived from an EMBL/GenBank/DDBJ whole genome shotgun (WGS) entry which is preliminary data.</text>
</comment>
<dbReference type="InterPro" id="IPR036866">
    <property type="entry name" value="RibonucZ/Hydroxyglut_hydro"/>
</dbReference>
<reference evidence="2 3" key="1">
    <citation type="submission" date="2020-10" db="EMBL/GenBank/DDBJ databases">
        <title>Connecting structure to function with the recovery of over 1000 high-quality activated sludge metagenome-assembled genomes encoding full-length rRNA genes using long-read sequencing.</title>
        <authorList>
            <person name="Singleton C.M."/>
            <person name="Petriglieri F."/>
            <person name="Kristensen J.M."/>
            <person name="Kirkegaard R.H."/>
            <person name="Michaelsen T.Y."/>
            <person name="Andersen M.H."/>
            <person name="Karst S.M."/>
            <person name="Dueholm M.S."/>
            <person name="Nielsen P.H."/>
            <person name="Albertsen M."/>
        </authorList>
    </citation>
    <scope>NUCLEOTIDE SEQUENCE [LARGE SCALE GENOMIC DNA]</scope>
    <source>
        <strain evidence="2">Lyne_18-Q3-R50-59_MAXAC.006</strain>
    </source>
</reference>
<feature type="domain" description="ODP" evidence="1">
    <location>
        <begin position="28"/>
        <end position="171"/>
    </location>
</feature>
<gene>
    <name evidence="2" type="ORF">IPN02_14745</name>
</gene>
<dbReference type="Pfam" id="PF19583">
    <property type="entry name" value="ODP"/>
    <property type="match status" value="1"/>
</dbReference>
<dbReference type="Proteomes" id="UP000727993">
    <property type="component" value="Unassembled WGS sequence"/>
</dbReference>
<protein>
    <submittedName>
        <fullName evidence="2">MBL fold metallo-hydrolase</fullName>
    </submittedName>
</protein>